<dbReference type="Pfam" id="PF08534">
    <property type="entry name" value="Redoxin"/>
    <property type="match status" value="1"/>
</dbReference>
<keyword evidence="4" id="KW-0676">Redox-active center</keyword>
<comment type="caution">
    <text evidence="6">The sequence shown here is derived from an EMBL/GenBank/DDBJ whole genome shotgun (WGS) entry which is preliminary data.</text>
</comment>
<evidence type="ECO:0000259" key="5">
    <source>
        <dbReference type="PROSITE" id="PS51352"/>
    </source>
</evidence>
<dbReference type="InterPro" id="IPR013740">
    <property type="entry name" value="Redoxin"/>
</dbReference>
<proteinExistence type="predicted"/>
<name>A0A7L4UQM0_BALHA</name>
<evidence type="ECO:0000313" key="7">
    <source>
        <dbReference type="Proteomes" id="UP000251835"/>
    </source>
</evidence>
<protein>
    <submittedName>
        <fullName evidence="6">Thiol-disulfide isomerase/thioredoxin</fullName>
    </submittedName>
</protein>
<dbReference type="InterPro" id="IPR013766">
    <property type="entry name" value="Thioredoxin_domain"/>
</dbReference>
<dbReference type="Gene3D" id="3.40.30.10">
    <property type="entry name" value="Glutaredoxin"/>
    <property type="match status" value="1"/>
</dbReference>
<sequence length="455" mass="51736">MKKLLWIAIATLVIVACTKEAPDYTVLSGKLENVSGLKEIRVRGAYDFSQVIEVKEDGTFADTLQPIKTGYYTLQIGRANLPMYLEQGDNLNVTVDISNSENPLSFSDGKAVAVNKYLADKNKASREKVAKLGGFQGIFGMEEDKFLETMKSMNEEETKRLDSTKNLPEKFIELEKKTIEYDYLYNLSLYPEYHAYVTKKEDYEAPESITKPLESLTYDNEKDYNEIGIYKQLVLSHFINRYYDDANDRDEVLNEVKGAGIESLKTDMARSLSQGLSLGAKDAKAEADRIKSLTSDEDVIKDVDKFLSSASELSEGKPSPKFTYPNINGKDVSLDDLKGKLVYIDVWATWCGPCKREIPFLKQLEKDYHNKAVHFVSISIDEKKNDWEKMVKDQDLKGIQLHAKEAWKSSLVQDYKINGIPRFILLDKEGNIITADAPRPSTDEIRTLLDEWLKK</sequence>
<organism evidence="6 7">
    <name type="scientific">Balneicella halophila</name>
    <dbReference type="NCBI Taxonomy" id="1537566"/>
    <lineage>
        <taxon>Bacteria</taxon>
        <taxon>Pseudomonadati</taxon>
        <taxon>Bacteroidota</taxon>
        <taxon>Bacteroidia</taxon>
        <taxon>Bacteroidales</taxon>
        <taxon>Balneicellaceae</taxon>
        <taxon>Balneicella</taxon>
    </lineage>
</organism>
<evidence type="ECO:0000256" key="3">
    <source>
        <dbReference type="ARBA" id="ARBA00023157"/>
    </source>
</evidence>
<accession>A0A7L4UQM0</accession>
<dbReference type="Proteomes" id="UP000251835">
    <property type="component" value="Unassembled WGS sequence"/>
</dbReference>
<dbReference type="PANTHER" id="PTHR42852:SF6">
    <property type="entry name" value="THIOL:DISULFIDE INTERCHANGE PROTEIN DSBE"/>
    <property type="match status" value="1"/>
</dbReference>
<evidence type="ECO:0000256" key="2">
    <source>
        <dbReference type="ARBA" id="ARBA00022748"/>
    </source>
</evidence>
<dbReference type="EMBL" id="QENZ01000003">
    <property type="protein sequence ID" value="PVX51969.1"/>
    <property type="molecule type" value="Genomic_DNA"/>
</dbReference>
<dbReference type="SUPFAM" id="SSF52833">
    <property type="entry name" value="Thioredoxin-like"/>
    <property type="match status" value="1"/>
</dbReference>
<reference evidence="6 7" key="1">
    <citation type="submission" date="2018-05" db="EMBL/GenBank/DDBJ databases">
        <title>Genomic Encyclopedia of Type Strains, Phase IV (KMG-IV): sequencing the most valuable type-strain genomes for metagenomic binning, comparative biology and taxonomic classification.</title>
        <authorList>
            <person name="Goeker M."/>
        </authorList>
    </citation>
    <scope>NUCLEOTIDE SEQUENCE [LARGE SCALE GENOMIC DNA]</scope>
    <source>
        <strain evidence="6 7">DSM 28579</strain>
    </source>
</reference>
<dbReference type="AlphaFoldDB" id="A0A7L4UQM0"/>
<keyword evidence="3" id="KW-1015">Disulfide bond</keyword>
<keyword evidence="7" id="KW-1185">Reference proteome</keyword>
<dbReference type="PROSITE" id="PS51257">
    <property type="entry name" value="PROKAR_LIPOPROTEIN"/>
    <property type="match status" value="1"/>
</dbReference>
<evidence type="ECO:0000313" key="6">
    <source>
        <dbReference type="EMBL" id="PVX51969.1"/>
    </source>
</evidence>
<keyword evidence="6" id="KW-0413">Isomerase</keyword>
<gene>
    <name evidence="6" type="ORF">C7377_0263</name>
</gene>
<dbReference type="InterPro" id="IPR050553">
    <property type="entry name" value="Thioredoxin_ResA/DsbE_sf"/>
</dbReference>
<dbReference type="GO" id="GO:0016853">
    <property type="term" value="F:isomerase activity"/>
    <property type="evidence" value="ECO:0007669"/>
    <property type="project" value="UniProtKB-KW"/>
</dbReference>
<dbReference type="CDD" id="cd02966">
    <property type="entry name" value="TlpA_like_family"/>
    <property type="match status" value="1"/>
</dbReference>
<evidence type="ECO:0000256" key="4">
    <source>
        <dbReference type="ARBA" id="ARBA00023284"/>
    </source>
</evidence>
<dbReference type="PANTHER" id="PTHR42852">
    <property type="entry name" value="THIOL:DISULFIDE INTERCHANGE PROTEIN DSBE"/>
    <property type="match status" value="1"/>
</dbReference>
<dbReference type="GO" id="GO:0017004">
    <property type="term" value="P:cytochrome complex assembly"/>
    <property type="evidence" value="ECO:0007669"/>
    <property type="project" value="UniProtKB-KW"/>
</dbReference>
<dbReference type="GO" id="GO:0016491">
    <property type="term" value="F:oxidoreductase activity"/>
    <property type="evidence" value="ECO:0007669"/>
    <property type="project" value="InterPro"/>
</dbReference>
<keyword evidence="2" id="KW-0201">Cytochrome c-type biogenesis</keyword>
<dbReference type="PROSITE" id="PS51352">
    <property type="entry name" value="THIOREDOXIN_2"/>
    <property type="match status" value="1"/>
</dbReference>
<dbReference type="InterPro" id="IPR036249">
    <property type="entry name" value="Thioredoxin-like_sf"/>
</dbReference>
<evidence type="ECO:0000256" key="1">
    <source>
        <dbReference type="ARBA" id="ARBA00004196"/>
    </source>
</evidence>
<feature type="domain" description="Thioredoxin" evidence="5">
    <location>
        <begin position="313"/>
        <end position="454"/>
    </location>
</feature>
<dbReference type="GO" id="GO:0030313">
    <property type="term" value="C:cell envelope"/>
    <property type="evidence" value="ECO:0007669"/>
    <property type="project" value="UniProtKB-SubCell"/>
</dbReference>
<dbReference type="RefSeq" id="WP_165806822.1">
    <property type="nucleotide sequence ID" value="NZ_QENZ01000003.1"/>
</dbReference>
<comment type="subcellular location">
    <subcellularLocation>
        <location evidence="1">Cell envelope</location>
    </subcellularLocation>
</comment>